<dbReference type="Proteomes" id="UP000770661">
    <property type="component" value="Unassembled WGS sequence"/>
</dbReference>
<dbReference type="AlphaFoldDB" id="A0A8J4XQ31"/>
<dbReference type="PANTHER" id="PTHR11783">
    <property type="entry name" value="SULFOTRANSFERASE SULT"/>
    <property type="match status" value="1"/>
</dbReference>
<dbReference type="Gene3D" id="3.40.50.300">
    <property type="entry name" value="P-loop containing nucleotide triphosphate hydrolases"/>
    <property type="match status" value="1"/>
</dbReference>
<evidence type="ECO:0000256" key="3">
    <source>
        <dbReference type="SAM" id="MobiDB-lite"/>
    </source>
</evidence>
<sequence>MALNDYFKKMRVVYVARNPRDVCVSYYHHQCSLISAEFIGNFPEFLDFWCRDLCRQGPFWEHLKEAWAKRNHRNILFLFYEDMKENLMRELKRLNAFLGTGLTEHQLQQVAEHTNISQMKNRKSVNPPPESYSERAKKEGTQDFIRKGATGDWVKFITPDLETKFQAWIKKGGEIAKEIPFQYLASEAQK</sequence>
<evidence type="ECO:0000256" key="1">
    <source>
        <dbReference type="ARBA" id="ARBA00005771"/>
    </source>
</evidence>
<evidence type="ECO:0000313" key="5">
    <source>
        <dbReference type="EMBL" id="KAG0708496.1"/>
    </source>
</evidence>
<dbReference type="SUPFAM" id="SSF52540">
    <property type="entry name" value="P-loop containing nucleoside triphosphate hydrolases"/>
    <property type="match status" value="1"/>
</dbReference>
<evidence type="ECO:0000259" key="4">
    <source>
        <dbReference type="Pfam" id="PF00685"/>
    </source>
</evidence>
<name>A0A8J4XQ31_CHIOP</name>
<dbReference type="EMBL" id="JACEEZ010024764">
    <property type="protein sequence ID" value="KAG0708496.1"/>
    <property type="molecule type" value="Genomic_DNA"/>
</dbReference>
<comment type="similarity">
    <text evidence="1">Belongs to the sulfotransferase 1 family.</text>
</comment>
<evidence type="ECO:0000313" key="6">
    <source>
        <dbReference type="Proteomes" id="UP000770661"/>
    </source>
</evidence>
<protein>
    <submittedName>
        <fullName evidence="5">Sulfotransferase family cytosolic 1B member 1</fullName>
    </submittedName>
</protein>
<dbReference type="GO" id="GO:0008146">
    <property type="term" value="F:sulfotransferase activity"/>
    <property type="evidence" value="ECO:0007669"/>
    <property type="project" value="InterPro"/>
</dbReference>
<comment type="caution">
    <text evidence="5">The sequence shown here is derived from an EMBL/GenBank/DDBJ whole genome shotgun (WGS) entry which is preliminary data.</text>
</comment>
<accession>A0A8J4XQ31</accession>
<proteinExistence type="inferred from homology"/>
<keyword evidence="2" id="KW-0808">Transferase</keyword>
<dbReference type="Pfam" id="PF00685">
    <property type="entry name" value="Sulfotransfer_1"/>
    <property type="match status" value="1"/>
</dbReference>
<dbReference type="InterPro" id="IPR027417">
    <property type="entry name" value="P-loop_NTPase"/>
</dbReference>
<keyword evidence="6" id="KW-1185">Reference proteome</keyword>
<organism evidence="5 6">
    <name type="scientific">Chionoecetes opilio</name>
    <name type="common">Atlantic snow crab</name>
    <name type="synonym">Cancer opilio</name>
    <dbReference type="NCBI Taxonomy" id="41210"/>
    <lineage>
        <taxon>Eukaryota</taxon>
        <taxon>Metazoa</taxon>
        <taxon>Ecdysozoa</taxon>
        <taxon>Arthropoda</taxon>
        <taxon>Crustacea</taxon>
        <taxon>Multicrustacea</taxon>
        <taxon>Malacostraca</taxon>
        <taxon>Eumalacostraca</taxon>
        <taxon>Eucarida</taxon>
        <taxon>Decapoda</taxon>
        <taxon>Pleocyemata</taxon>
        <taxon>Brachyura</taxon>
        <taxon>Eubrachyura</taxon>
        <taxon>Majoidea</taxon>
        <taxon>Majidae</taxon>
        <taxon>Chionoecetes</taxon>
    </lineage>
</organism>
<dbReference type="OrthoDB" id="205623at2759"/>
<gene>
    <name evidence="5" type="primary">SULT1B1_1</name>
    <name evidence="5" type="ORF">GWK47_023987</name>
</gene>
<dbReference type="InterPro" id="IPR000863">
    <property type="entry name" value="Sulfotransferase_dom"/>
</dbReference>
<feature type="domain" description="Sulfotransferase" evidence="4">
    <location>
        <begin position="8"/>
        <end position="171"/>
    </location>
</feature>
<evidence type="ECO:0000256" key="2">
    <source>
        <dbReference type="ARBA" id="ARBA00022679"/>
    </source>
</evidence>
<reference evidence="5" key="1">
    <citation type="submission" date="2020-07" db="EMBL/GenBank/DDBJ databases">
        <title>The High-quality genome of the commercially important snow crab, Chionoecetes opilio.</title>
        <authorList>
            <person name="Jeong J.-H."/>
            <person name="Ryu S."/>
        </authorList>
    </citation>
    <scope>NUCLEOTIDE SEQUENCE</scope>
    <source>
        <strain evidence="5">MADBK_172401_WGS</strain>
        <tissue evidence="5">Digestive gland</tissue>
    </source>
</reference>
<feature type="region of interest" description="Disordered" evidence="3">
    <location>
        <begin position="116"/>
        <end position="137"/>
    </location>
</feature>